<dbReference type="InterPro" id="IPR000835">
    <property type="entry name" value="HTH_MarR-typ"/>
</dbReference>
<evidence type="ECO:0000259" key="1">
    <source>
        <dbReference type="PROSITE" id="PS50995"/>
    </source>
</evidence>
<gene>
    <name evidence="2" type="ORF">GCM10011282_19680</name>
</gene>
<feature type="domain" description="HTH marR-type" evidence="1">
    <location>
        <begin position="1"/>
        <end position="98"/>
    </location>
</feature>
<dbReference type="SUPFAM" id="SSF46785">
    <property type="entry name" value="Winged helix' DNA-binding domain"/>
    <property type="match status" value="1"/>
</dbReference>
<organism evidence="2 3">
    <name type="scientific">Undibacterium macrobrachii</name>
    <dbReference type="NCBI Taxonomy" id="1119058"/>
    <lineage>
        <taxon>Bacteria</taxon>
        <taxon>Pseudomonadati</taxon>
        <taxon>Pseudomonadota</taxon>
        <taxon>Betaproteobacteria</taxon>
        <taxon>Burkholderiales</taxon>
        <taxon>Oxalobacteraceae</taxon>
        <taxon>Undibacterium</taxon>
    </lineage>
</organism>
<dbReference type="InterPro" id="IPR011991">
    <property type="entry name" value="ArsR-like_HTH"/>
</dbReference>
<dbReference type="Gene3D" id="1.10.10.10">
    <property type="entry name" value="Winged helix-like DNA-binding domain superfamily/Winged helix DNA-binding domain"/>
    <property type="match status" value="1"/>
</dbReference>
<dbReference type="Proteomes" id="UP000620127">
    <property type="component" value="Unassembled WGS sequence"/>
</dbReference>
<dbReference type="EMBL" id="BMYT01000003">
    <property type="protein sequence ID" value="GGX13621.1"/>
    <property type="molecule type" value="Genomic_DNA"/>
</dbReference>
<dbReference type="CDD" id="cd00090">
    <property type="entry name" value="HTH_ARSR"/>
    <property type="match status" value="1"/>
</dbReference>
<sequence length="115" mass="12854">MTESEPLTINQIAKLAGITQPAATQTIALMVKDDIVKINTESKDGRHKFVRFTDHGRAMLPLLTAHWEATTEATKELESELPYSLTEIVKAATSRLEEKPFAARLKEAHQKKIGR</sequence>
<evidence type="ECO:0000313" key="3">
    <source>
        <dbReference type="Proteomes" id="UP000620127"/>
    </source>
</evidence>
<dbReference type="PROSITE" id="PS50995">
    <property type="entry name" value="HTH_MARR_2"/>
    <property type="match status" value="1"/>
</dbReference>
<dbReference type="InterPro" id="IPR036390">
    <property type="entry name" value="WH_DNA-bd_sf"/>
</dbReference>
<keyword evidence="3" id="KW-1185">Reference proteome</keyword>
<comment type="caution">
    <text evidence="2">The sequence shown here is derived from an EMBL/GenBank/DDBJ whole genome shotgun (WGS) entry which is preliminary data.</text>
</comment>
<name>A0ABQ2XF16_9BURK</name>
<dbReference type="InterPro" id="IPR036388">
    <property type="entry name" value="WH-like_DNA-bd_sf"/>
</dbReference>
<evidence type="ECO:0000313" key="2">
    <source>
        <dbReference type="EMBL" id="GGX13621.1"/>
    </source>
</evidence>
<protein>
    <recommendedName>
        <fullName evidence="1">HTH marR-type domain-containing protein</fullName>
    </recommendedName>
</protein>
<reference evidence="3" key="1">
    <citation type="journal article" date="2019" name="Int. J. Syst. Evol. Microbiol.">
        <title>The Global Catalogue of Microorganisms (GCM) 10K type strain sequencing project: providing services to taxonomists for standard genome sequencing and annotation.</title>
        <authorList>
            <consortium name="The Broad Institute Genomics Platform"/>
            <consortium name="The Broad Institute Genome Sequencing Center for Infectious Disease"/>
            <person name="Wu L."/>
            <person name="Ma J."/>
        </authorList>
    </citation>
    <scope>NUCLEOTIDE SEQUENCE [LARGE SCALE GENOMIC DNA]</scope>
    <source>
        <strain evidence="3">KCTC 23916</strain>
    </source>
</reference>
<proteinExistence type="predicted"/>
<dbReference type="Pfam" id="PF12802">
    <property type="entry name" value="MarR_2"/>
    <property type="match status" value="1"/>
</dbReference>
<accession>A0ABQ2XF16</accession>